<reference evidence="2 3" key="1">
    <citation type="submission" date="2020-04" db="EMBL/GenBank/DDBJ databases">
        <title>MicrobeNet Type strains.</title>
        <authorList>
            <person name="Nicholson A.C."/>
        </authorList>
    </citation>
    <scope>NUCLEOTIDE SEQUENCE [LARGE SCALE GENOMIC DNA]</scope>
    <source>
        <strain evidence="2 3">ATCC 23612</strain>
    </source>
</reference>
<dbReference type="SUPFAM" id="SSF56601">
    <property type="entry name" value="beta-lactamase/transpeptidase-like"/>
    <property type="match status" value="1"/>
</dbReference>
<dbReference type="AlphaFoldDB" id="A0A7X6RQS9"/>
<keyword evidence="3" id="KW-1185">Reference proteome</keyword>
<dbReference type="RefSeq" id="WP_061079299.1">
    <property type="nucleotide sequence ID" value="NZ_JAAXPG010000013.1"/>
</dbReference>
<dbReference type="Gene3D" id="3.40.710.10">
    <property type="entry name" value="DD-peptidase/beta-lactamase superfamily"/>
    <property type="match status" value="1"/>
</dbReference>
<dbReference type="InterPro" id="IPR012338">
    <property type="entry name" value="Beta-lactam/transpept-like"/>
</dbReference>
<organism evidence="2 3">
    <name type="scientific">Nocardiopsis alborubida</name>
    <dbReference type="NCBI Taxonomy" id="146802"/>
    <lineage>
        <taxon>Bacteria</taxon>
        <taxon>Bacillati</taxon>
        <taxon>Actinomycetota</taxon>
        <taxon>Actinomycetes</taxon>
        <taxon>Streptosporangiales</taxon>
        <taxon>Nocardiopsidaceae</taxon>
        <taxon>Nocardiopsis</taxon>
    </lineage>
</organism>
<dbReference type="EMBL" id="JAAXPG010000013">
    <property type="protein sequence ID" value="NKY98978.1"/>
    <property type="molecule type" value="Genomic_DNA"/>
</dbReference>
<sequence>MSTRISTRLDRIAARYAAKPGVSLMSLSVEQPSTGFTWSHGDTGQPYFIASITKLYTVAMVMQLRDEGALTLDTRVADLLGADTMRGLNTYGGRDHGPAITVRELLTQTSGIPDYFEQKRPDGTTFLGDMLRGDAAWTFEDLLDMARAMPSRFAPSTPGRAHYCDTNYQLLGRVIEVATSGGYDRALRRRVLEPLGLHDTWLFTPHTLDRYDEVATLLHGRTPLRVPRTIASFPPDGAVVSTSADQLRLLRAFVGGELFPARYLAEMTAHWNPVFSRLVPIDYGIGVMRFRLPRWMTPFNPCPEMIGHSGAFGNVLYHVPEHGLHVSGTVNQMLPRGLPHNILAQLVAQFR</sequence>
<comment type="caution">
    <text evidence="2">The sequence shown here is derived from an EMBL/GenBank/DDBJ whole genome shotgun (WGS) entry which is preliminary data.</text>
</comment>
<name>A0A7X6RQS9_9ACTN</name>
<dbReference type="InterPro" id="IPR001466">
    <property type="entry name" value="Beta-lactam-related"/>
</dbReference>
<gene>
    <name evidence="2" type="ORF">HGB44_15105</name>
</gene>
<accession>A0A7X6RQS9</accession>
<protein>
    <submittedName>
        <fullName evidence="2">Beta-lactamase family protein</fullName>
    </submittedName>
</protein>
<evidence type="ECO:0000259" key="1">
    <source>
        <dbReference type="Pfam" id="PF00144"/>
    </source>
</evidence>
<dbReference type="PANTHER" id="PTHR46825">
    <property type="entry name" value="D-ALANYL-D-ALANINE-CARBOXYPEPTIDASE/ENDOPEPTIDASE AMPH"/>
    <property type="match status" value="1"/>
</dbReference>
<dbReference type="InterPro" id="IPR050491">
    <property type="entry name" value="AmpC-like"/>
</dbReference>
<dbReference type="Pfam" id="PF00144">
    <property type="entry name" value="Beta-lactamase"/>
    <property type="match status" value="1"/>
</dbReference>
<evidence type="ECO:0000313" key="3">
    <source>
        <dbReference type="Proteomes" id="UP000553209"/>
    </source>
</evidence>
<proteinExistence type="predicted"/>
<feature type="domain" description="Beta-lactamase-related" evidence="1">
    <location>
        <begin position="43"/>
        <end position="342"/>
    </location>
</feature>
<dbReference type="Proteomes" id="UP000553209">
    <property type="component" value="Unassembled WGS sequence"/>
</dbReference>
<evidence type="ECO:0000313" key="2">
    <source>
        <dbReference type="EMBL" id="NKY98978.1"/>
    </source>
</evidence>
<dbReference type="PANTHER" id="PTHR46825:SF7">
    <property type="entry name" value="D-ALANYL-D-ALANINE CARBOXYPEPTIDASE"/>
    <property type="match status" value="1"/>
</dbReference>